<organism evidence="2 3">
    <name type="scientific">Flavihumibacter fluminis</name>
    <dbReference type="NCBI Taxonomy" id="2909236"/>
    <lineage>
        <taxon>Bacteria</taxon>
        <taxon>Pseudomonadati</taxon>
        <taxon>Bacteroidota</taxon>
        <taxon>Chitinophagia</taxon>
        <taxon>Chitinophagales</taxon>
        <taxon>Chitinophagaceae</taxon>
        <taxon>Flavihumibacter</taxon>
    </lineage>
</organism>
<evidence type="ECO:0000313" key="2">
    <source>
        <dbReference type="EMBL" id="MCF1716513.1"/>
    </source>
</evidence>
<name>A0ABS9BNE5_9BACT</name>
<dbReference type="Pfam" id="PF13585">
    <property type="entry name" value="CHU_C"/>
    <property type="match status" value="1"/>
</dbReference>
<keyword evidence="3" id="KW-1185">Reference proteome</keyword>
<dbReference type="RefSeq" id="WP_234867784.1">
    <property type="nucleotide sequence ID" value="NZ_JAKEVY010000005.1"/>
</dbReference>
<evidence type="ECO:0000313" key="3">
    <source>
        <dbReference type="Proteomes" id="UP001200145"/>
    </source>
</evidence>
<feature type="chain" id="PRO_5046859923" evidence="1">
    <location>
        <begin position="26"/>
        <end position="721"/>
    </location>
</feature>
<proteinExistence type="predicted"/>
<dbReference type="NCBIfam" id="TIGR04131">
    <property type="entry name" value="Bac_Flav_CTERM"/>
    <property type="match status" value="1"/>
</dbReference>
<accession>A0ABS9BNE5</accession>
<protein>
    <submittedName>
        <fullName evidence="2">Gliding motility-associated C-terminal domain-containing protein</fullName>
    </submittedName>
</protein>
<dbReference type="Proteomes" id="UP001200145">
    <property type="component" value="Unassembled WGS sequence"/>
</dbReference>
<dbReference type="SUPFAM" id="SSF51126">
    <property type="entry name" value="Pectin lyase-like"/>
    <property type="match status" value="1"/>
</dbReference>
<keyword evidence="1" id="KW-0732">Signal</keyword>
<feature type="signal peptide" evidence="1">
    <location>
        <begin position="1"/>
        <end position="25"/>
    </location>
</feature>
<evidence type="ECO:0000256" key="1">
    <source>
        <dbReference type="SAM" id="SignalP"/>
    </source>
</evidence>
<dbReference type="InterPro" id="IPR026341">
    <property type="entry name" value="T9SS_type_B"/>
</dbReference>
<dbReference type="EMBL" id="JAKEVY010000005">
    <property type="protein sequence ID" value="MCF1716513.1"/>
    <property type="molecule type" value="Genomic_DNA"/>
</dbReference>
<sequence>MTKNCFACFLGFLFGFLLSGSTLRAASFLVTSTANDGPGSLRNAILAATANGTTETDTILFALTGSGSSLPTIQLSAELPPLPSNLLIDGSSSTGPRVPRINAGVILNFTGPLSFQRFHFFRILEATDIAIKGIAFQNLLGPFQFELAVAGIQLRNASRIQIGEEEKGNLFSGAMVALVNETRNGVEAGFVRDVRVVGNIVGLNTALSKADYNGIYLANAKRLRMEKNLFVNTVLQVTEATNTDGDFINFINNQANNIDGQPIPDGTFLLRLEGSIGSNGKTLIENNFLYSVDRAIELKFIEHPVFMRANLFASSSSQACAELRFAITVTDCKDVTIGTSDGEGTNRIRGSIWQYGTGKMIVWQNQLLGEIHPSETATQGTNTITYYFENILKGKTDPGAVVQLYGTNCSDPCPLKTYINAATADAEGNWTISHNFLAGAYFLTVTKNGQTGSLQPMANQSNLIRLNDIRITADTCEANSGSLELSLPNLDPGTQLKWTSSTGESLGTDKKISGLPAGDYFLVNRQTAGACETTLGPIQVPPVSIEFAPAQSKELWTDANAEVEIVIEAAPGLEYFLFDQASGSTSAIDSSSTGVFTINAGSSDKTYYIRIKKGNCWSETSTIKVRIRKAAGLFFPTAFSPDGDGRNDTWKPITDGSFEIYKLRIYNRLGQLVFESGIPEQAWDGKLKGQIQSSGIYIWVLEARDRTSVQIRKKGQLLLVR</sequence>
<dbReference type="InterPro" id="IPR011050">
    <property type="entry name" value="Pectin_lyase_fold/virulence"/>
</dbReference>
<gene>
    <name evidence="2" type="ORF">L0U88_17865</name>
</gene>
<reference evidence="2 3" key="1">
    <citation type="submission" date="2022-01" db="EMBL/GenBank/DDBJ databases">
        <title>Flavihumibacter sp. nov., isolated from sediment of a river.</title>
        <authorList>
            <person name="Liu H."/>
        </authorList>
    </citation>
    <scope>NUCLEOTIDE SEQUENCE [LARGE SCALE GENOMIC DNA]</scope>
    <source>
        <strain evidence="2 3">RY-1</strain>
    </source>
</reference>
<comment type="caution">
    <text evidence="2">The sequence shown here is derived from an EMBL/GenBank/DDBJ whole genome shotgun (WGS) entry which is preliminary data.</text>
</comment>